<dbReference type="InterPro" id="IPR008554">
    <property type="entry name" value="Glutaredoxin-like"/>
</dbReference>
<dbReference type="SUPFAM" id="SSF52833">
    <property type="entry name" value="Thioredoxin-like"/>
    <property type="match status" value="1"/>
</dbReference>
<name>A0A0S2LV54_9MICC</name>
<dbReference type="Proteomes" id="UP000059574">
    <property type="component" value="Chromosome"/>
</dbReference>
<reference evidence="2" key="1">
    <citation type="submission" date="2015-11" db="EMBL/GenBank/DDBJ databases">
        <authorList>
            <person name="Kumar R."/>
            <person name="Singh D."/>
            <person name="Swarnkar M.K."/>
            <person name="Singh A.K."/>
            <person name="Kumar S."/>
        </authorList>
    </citation>
    <scope>NUCLEOTIDE SEQUENCE [LARGE SCALE GENOMIC DNA]</scope>
    <source>
        <strain evidence="2">ERGS4:06</strain>
    </source>
</reference>
<organism evidence="1 2">
    <name type="scientific">Arthrobacter alpinus</name>
    <dbReference type="NCBI Taxonomy" id="656366"/>
    <lineage>
        <taxon>Bacteria</taxon>
        <taxon>Bacillati</taxon>
        <taxon>Actinomycetota</taxon>
        <taxon>Actinomycetes</taxon>
        <taxon>Micrococcales</taxon>
        <taxon>Micrococcaceae</taxon>
        <taxon>Arthrobacter</taxon>
    </lineage>
</organism>
<proteinExistence type="predicted"/>
<accession>A0A0S2LV54</accession>
<evidence type="ECO:0000313" key="2">
    <source>
        <dbReference type="Proteomes" id="UP000059574"/>
    </source>
</evidence>
<protein>
    <recommendedName>
        <fullName evidence="3">NrdH-redoxin</fullName>
    </recommendedName>
</protein>
<dbReference type="EMBL" id="CP013200">
    <property type="protein sequence ID" value="ALO65353.1"/>
    <property type="molecule type" value="Genomic_DNA"/>
</dbReference>
<dbReference type="Gene3D" id="3.40.30.10">
    <property type="entry name" value="Glutaredoxin"/>
    <property type="match status" value="1"/>
</dbReference>
<evidence type="ECO:0000313" key="1">
    <source>
        <dbReference type="EMBL" id="ALO65353.1"/>
    </source>
</evidence>
<dbReference type="Pfam" id="PF05768">
    <property type="entry name" value="Glrx-like"/>
    <property type="match status" value="1"/>
</dbReference>
<dbReference type="OrthoDB" id="8779161at2"/>
<gene>
    <name evidence="1" type="ORF">AS189_01160</name>
</gene>
<evidence type="ECO:0008006" key="3">
    <source>
        <dbReference type="Google" id="ProtNLM"/>
    </source>
</evidence>
<reference evidence="1 2" key="2">
    <citation type="journal article" date="2016" name="J. Biotechnol.">
        <title>Complete genome sequence of Arthrobacter alpinus ERGS4:06, a yellow pigmented bacterium tolerant to cold and radiations isolated from Sikkim Himalaya.</title>
        <authorList>
            <person name="Kumar R."/>
            <person name="Singh D."/>
            <person name="Swarnkar M.K."/>
            <person name="Singh A.K."/>
            <person name="Kumar S."/>
        </authorList>
    </citation>
    <scope>NUCLEOTIDE SEQUENCE [LARGE SCALE GENOMIC DNA]</scope>
    <source>
        <strain evidence="1 2">ERGS4:06</strain>
    </source>
</reference>
<sequence length="99" mass="11000">MESVAPDPTPSLSSPKVPLLQLVTRSGCHLCENAREVVSTVAGQLQLRWTELRLDDHPELTELYGEEIPVVLVNGIQRDFWHIDPIRLGTILSKSLTGD</sequence>
<dbReference type="RefSeq" id="WP_062285715.1">
    <property type="nucleotide sequence ID" value="NZ_CP013200.1"/>
</dbReference>
<dbReference type="AlphaFoldDB" id="A0A0S2LV54"/>
<dbReference type="InterPro" id="IPR036249">
    <property type="entry name" value="Thioredoxin-like_sf"/>
</dbReference>